<dbReference type="SUPFAM" id="SSF46955">
    <property type="entry name" value="Putative DNA-binding domain"/>
    <property type="match status" value="1"/>
</dbReference>
<dbReference type="PROSITE" id="PS50937">
    <property type="entry name" value="HTH_MERR_2"/>
    <property type="match status" value="1"/>
</dbReference>
<dbReference type="Pfam" id="PF13646">
    <property type="entry name" value="HEAT_2"/>
    <property type="match status" value="1"/>
</dbReference>
<name>A0A7W8VCW0_9ACTN</name>
<dbReference type="SUPFAM" id="SSF48371">
    <property type="entry name" value="ARM repeat"/>
    <property type="match status" value="1"/>
</dbReference>
<evidence type="ECO:0000259" key="2">
    <source>
        <dbReference type="PROSITE" id="PS50937"/>
    </source>
</evidence>
<protein>
    <submittedName>
        <fullName evidence="3">DNA-binding transcriptional MerR regulator</fullName>
    </submittedName>
</protein>
<feature type="domain" description="HTH merR-type" evidence="2">
    <location>
        <begin position="1"/>
        <end position="69"/>
    </location>
</feature>
<dbReference type="CDD" id="cd01106">
    <property type="entry name" value="HTH_TipAL-Mta"/>
    <property type="match status" value="1"/>
</dbReference>
<dbReference type="GO" id="GO:0003700">
    <property type="term" value="F:DNA-binding transcription factor activity"/>
    <property type="evidence" value="ECO:0007669"/>
    <property type="project" value="InterPro"/>
</dbReference>
<dbReference type="SMART" id="SM00567">
    <property type="entry name" value="EZ_HEAT"/>
    <property type="match status" value="5"/>
</dbReference>
<dbReference type="PANTHER" id="PTHR30204">
    <property type="entry name" value="REDOX-CYCLING DRUG-SENSING TRANSCRIPTIONAL ACTIVATOR SOXR"/>
    <property type="match status" value="1"/>
</dbReference>
<dbReference type="PRINTS" id="PR00040">
    <property type="entry name" value="HTHMERR"/>
</dbReference>
<dbReference type="InterPro" id="IPR011989">
    <property type="entry name" value="ARM-like"/>
</dbReference>
<dbReference type="InterPro" id="IPR009061">
    <property type="entry name" value="DNA-bd_dom_put_sf"/>
</dbReference>
<dbReference type="InterPro" id="IPR000551">
    <property type="entry name" value="MerR-type_HTH_dom"/>
</dbReference>
<dbReference type="RefSeq" id="WP_184391470.1">
    <property type="nucleotide sequence ID" value="NZ_BAAAJD010000013.1"/>
</dbReference>
<evidence type="ECO:0000313" key="4">
    <source>
        <dbReference type="Proteomes" id="UP000572635"/>
    </source>
</evidence>
<evidence type="ECO:0000313" key="3">
    <source>
        <dbReference type="EMBL" id="MBB5431816.1"/>
    </source>
</evidence>
<evidence type="ECO:0000256" key="1">
    <source>
        <dbReference type="ARBA" id="ARBA00023125"/>
    </source>
</evidence>
<dbReference type="PANTHER" id="PTHR30204:SF93">
    <property type="entry name" value="HTH MERR-TYPE DOMAIN-CONTAINING PROTEIN"/>
    <property type="match status" value="1"/>
</dbReference>
<organism evidence="3 4">
    <name type="scientific">Nocardiopsis composta</name>
    <dbReference type="NCBI Taxonomy" id="157465"/>
    <lineage>
        <taxon>Bacteria</taxon>
        <taxon>Bacillati</taxon>
        <taxon>Actinomycetota</taxon>
        <taxon>Actinomycetes</taxon>
        <taxon>Streptosporangiales</taxon>
        <taxon>Nocardiopsidaceae</taxon>
        <taxon>Nocardiopsis</taxon>
    </lineage>
</organism>
<dbReference type="InterPro" id="IPR004155">
    <property type="entry name" value="PBS_lyase_HEAT"/>
</dbReference>
<dbReference type="SMART" id="SM00422">
    <property type="entry name" value="HTH_MERR"/>
    <property type="match status" value="1"/>
</dbReference>
<dbReference type="InterPro" id="IPR016024">
    <property type="entry name" value="ARM-type_fold"/>
</dbReference>
<proteinExistence type="predicted"/>
<dbReference type="GO" id="GO:0003677">
    <property type="term" value="F:DNA binding"/>
    <property type="evidence" value="ECO:0007669"/>
    <property type="project" value="UniProtKB-KW"/>
</dbReference>
<comment type="caution">
    <text evidence="3">The sequence shown here is derived from an EMBL/GenBank/DDBJ whole genome shotgun (WGS) entry which is preliminary data.</text>
</comment>
<dbReference type="PROSITE" id="PS00552">
    <property type="entry name" value="HTH_MERR_1"/>
    <property type="match status" value="1"/>
</dbReference>
<dbReference type="Proteomes" id="UP000572635">
    <property type="component" value="Unassembled WGS sequence"/>
</dbReference>
<accession>A0A7W8VCW0</accession>
<dbReference type="AlphaFoldDB" id="A0A7W8VCW0"/>
<keyword evidence="4" id="KW-1185">Reference proteome</keyword>
<dbReference type="Gene3D" id="1.25.10.10">
    <property type="entry name" value="Leucine-rich Repeat Variant"/>
    <property type="match status" value="1"/>
</dbReference>
<dbReference type="Gene3D" id="1.10.1660.10">
    <property type="match status" value="1"/>
</dbReference>
<dbReference type="Pfam" id="PF13411">
    <property type="entry name" value="MerR_1"/>
    <property type="match status" value="1"/>
</dbReference>
<sequence length="333" mass="35512">MLIGEVSEQSGISTRMLRHYDRLGLVSPSERTPGGYREYSEQDVRRLFHVEGLRSLGLSLNEIADVLADLSFGPASMVDRLIARTRDRLARERELLRRLDRVRASDPAAWSDVLRIIGLMRGLDADDPSARQRLALSLTGEEDRDAVPLAEAALDEADPHVAGALHWALARLGDRALPVLAEALDSPIAERRHRAVAALEKVGSPQAAAALAEAFRHPDPLVSRRAALARGALGRADAVPALVALVAGGRDDVEAADVLGVLARRHGCADEIARTIADELAGAADTARRRLAAALAEIPGPRARAALTALADDPDRGVALTASSVLKVRGSDD</sequence>
<dbReference type="InterPro" id="IPR047057">
    <property type="entry name" value="MerR_fam"/>
</dbReference>
<dbReference type="Pfam" id="PF03130">
    <property type="entry name" value="HEAT_PBS"/>
    <property type="match status" value="1"/>
</dbReference>
<gene>
    <name evidence="3" type="ORF">HDA36_001900</name>
</gene>
<reference evidence="3 4" key="1">
    <citation type="submission" date="2020-08" db="EMBL/GenBank/DDBJ databases">
        <title>Sequencing the genomes of 1000 actinobacteria strains.</title>
        <authorList>
            <person name="Klenk H.-P."/>
        </authorList>
    </citation>
    <scope>NUCLEOTIDE SEQUENCE [LARGE SCALE GENOMIC DNA]</scope>
    <source>
        <strain evidence="3 4">DSM 44551</strain>
    </source>
</reference>
<dbReference type="EMBL" id="JACHDB010000001">
    <property type="protein sequence ID" value="MBB5431816.1"/>
    <property type="molecule type" value="Genomic_DNA"/>
</dbReference>
<keyword evidence="1 3" id="KW-0238">DNA-binding</keyword>